<keyword evidence="2" id="KW-1185">Reference proteome</keyword>
<accession>A0AA88RZ90</accession>
<proteinExistence type="predicted"/>
<gene>
    <name evidence="1" type="ORF">RJ640_002045</name>
</gene>
<comment type="caution">
    <text evidence="1">The sequence shown here is derived from an EMBL/GenBank/DDBJ whole genome shotgun (WGS) entry which is preliminary data.</text>
</comment>
<organism evidence="1 2">
    <name type="scientific">Escallonia rubra</name>
    <dbReference type="NCBI Taxonomy" id="112253"/>
    <lineage>
        <taxon>Eukaryota</taxon>
        <taxon>Viridiplantae</taxon>
        <taxon>Streptophyta</taxon>
        <taxon>Embryophyta</taxon>
        <taxon>Tracheophyta</taxon>
        <taxon>Spermatophyta</taxon>
        <taxon>Magnoliopsida</taxon>
        <taxon>eudicotyledons</taxon>
        <taxon>Gunneridae</taxon>
        <taxon>Pentapetalae</taxon>
        <taxon>asterids</taxon>
        <taxon>campanulids</taxon>
        <taxon>Escalloniales</taxon>
        <taxon>Escalloniaceae</taxon>
        <taxon>Escallonia</taxon>
    </lineage>
</organism>
<reference evidence="1" key="1">
    <citation type="submission" date="2022-12" db="EMBL/GenBank/DDBJ databases">
        <title>Draft genome assemblies for two species of Escallonia (Escalloniales).</title>
        <authorList>
            <person name="Chanderbali A."/>
            <person name="Dervinis C."/>
            <person name="Anghel I."/>
            <person name="Soltis D."/>
            <person name="Soltis P."/>
            <person name="Zapata F."/>
        </authorList>
    </citation>
    <scope>NUCLEOTIDE SEQUENCE</scope>
    <source>
        <strain evidence="1">UCBG92.1500</strain>
        <tissue evidence="1">Leaf</tissue>
    </source>
</reference>
<dbReference type="Proteomes" id="UP001187471">
    <property type="component" value="Unassembled WGS sequence"/>
</dbReference>
<evidence type="ECO:0000313" key="1">
    <source>
        <dbReference type="EMBL" id="KAK2988901.1"/>
    </source>
</evidence>
<sequence>MFDGMVAAIKIFKLHKEKAHRSLEIVLRNIRHRNSRKLLLVALTLTLETSFCDTCQIGALKTCYITQLFFRYKGKAGHNDWCGMCIRLYLSSDVYIYEIMLMEKFTRTKPNDEMLAGGMTLRLFVK</sequence>
<dbReference type="EMBL" id="JAVXUO010000801">
    <property type="protein sequence ID" value="KAK2988901.1"/>
    <property type="molecule type" value="Genomic_DNA"/>
</dbReference>
<name>A0AA88RZ90_9ASTE</name>
<protein>
    <submittedName>
        <fullName evidence="1">Uncharacterized protein</fullName>
    </submittedName>
</protein>
<evidence type="ECO:0000313" key="2">
    <source>
        <dbReference type="Proteomes" id="UP001187471"/>
    </source>
</evidence>
<dbReference type="AlphaFoldDB" id="A0AA88RZ90"/>